<feature type="compositionally biased region" description="Acidic residues" evidence="1">
    <location>
        <begin position="20"/>
        <end position="43"/>
    </location>
</feature>
<organism evidence="2 3">
    <name type="scientific">Pseudosulfitobacter koreensis</name>
    <dbReference type="NCBI Taxonomy" id="2968472"/>
    <lineage>
        <taxon>Bacteria</taxon>
        <taxon>Pseudomonadati</taxon>
        <taxon>Pseudomonadota</taxon>
        <taxon>Alphaproteobacteria</taxon>
        <taxon>Rhodobacterales</taxon>
        <taxon>Roseobacteraceae</taxon>
        <taxon>Pseudosulfitobacter</taxon>
    </lineage>
</organism>
<dbReference type="RefSeq" id="WP_258294895.1">
    <property type="nucleotide sequence ID" value="NZ_JANKJG010000007.1"/>
</dbReference>
<accession>A0ABT1Z1Y7</accession>
<gene>
    <name evidence="2" type="ORF">NTA49_11400</name>
</gene>
<evidence type="ECO:0000256" key="1">
    <source>
        <dbReference type="SAM" id="MobiDB-lite"/>
    </source>
</evidence>
<reference evidence="2" key="1">
    <citation type="submission" date="2022-07" db="EMBL/GenBank/DDBJ databases">
        <title>Pseudosulfitobacter sp. strain AP-MA-4, whole genome sequence.</title>
        <authorList>
            <person name="Jiang Y."/>
        </authorList>
    </citation>
    <scope>NUCLEOTIDE SEQUENCE</scope>
    <source>
        <strain evidence="2">AP-MA-4</strain>
    </source>
</reference>
<proteinExistence type="predicted"/>
<sequence>MGPLMLMAWFSGLLLHLGDDSENEEDLDTPEEPETPEEPDAELDTGASFVRTDDGVELELGDDETGSLAVIYYLDTEDNPDDFIQIDEARFYLVPEGVDWSNASWETRDDVPGQNESEGPRGYDLEDFEEHFGLELLGTVNLKGVPVDEDDPSNRFGGITANAPVEGYYLEAGTDTDTLISFLPEDFVPTLLVFIEN</sequence>
<keyword evidence="3" id="KW-1185">Reference proteome</keyword>
<name>A0ABT1Z1Y7_9RHOB</name>
<protein>
    <submittedName>
        <fullName evidence="2">Uncharacterized protein</fullName>
    </submittedName>
</protein>
<feature type="region of interest" description="Disordered" evidence="1">
    <location>
        <begin position="19"/>
        <end position="49"/>
    </location>
</feature>
<dbReference type="EMBL" id="JANKJG010000007">
    <property type="protein sequence ID" value="MCR8827144.1"/>
    <property type="molecule type" value="Genomic_DNA"/>
</dbReference>
<dbReference type="Proteomes" id="UP001165396">
    <property type="component" value="Unassembled WGS sequence"/>
</dbReference>
<evidence type="ECO:0000313" key="2">
    <source>
        <dbReference type="EMBL" id="MCR8827144.1"/>
    </source>
</evidence>
<evidence type="ECO:0000313" key="3">
    <source>
        <dbReference type="Proteomes" id="UP001165396"/>
    </source>
</evidence>
<comment type="caution">
    <text evidence="2">The sequence shown here is derived from an EMBL/GenBank/DDBJ whole genome shotgun (WGS) entry which is preliminary data.</text>
</comment>